<name>A0AAF0W2U4_DAUCS</name>
<dbReference type="EMBL" id="CP093343">
    <property type="protein sequence ID" value="WOG82032.1"/>
    <property type="molecule type" value="Genomic_DNA"/>
</dbReference>
<organism evidence="1 2">
    <name type="scientific">Daucus carota subsp. sativus</name>
    <name type="common">Carrot</name>
    <dbReference type="NCBI Taxonomy" id="79200"/>
    <lineage>
        <taxon>Eukaryota</taxon>
        <taxon>Viridiplantae</taxon>
        <taxon>Streptophyta</taxon>
        <taxon>Embryophyta</taxon>
        <taxon>Tracheophyta</taxon>
        <taxon>Spermatophyta</taxon>
        <taxon>Magnoliopsida</taxon>
        <taxon>eudicotyledons</taxon>
        <taxon>Gunneridae</taxon>
        <taxon>Pentapetalae</taxon>
        <taxon>asterids</taxon>
        <taxon>campanulids</taxon>
        <taxon>Apiales</taxon>
        <taxon>Apiaceae</taxon>
        <taxon>Apioideae</taxon>
        <taxon>Scandiceae</taxon>
        <taxon>Daucinae</taxon>
        <taxon>Daucus</taxon>
        <taxon>Daucus sect. Daucus</taxon>
    </lineage>
</organism>
<reference evidence="1" key="1">
    <citation type="journal article" date="2016" name="Nat. Genet.">
        <title>A high-quality carrot genome assembly provides new insights into carotenoid accumulation and asterid genome evolution.</title>
        <authorList>
            <person name="Iorizzo M."/>
            <person name="Ellison S."/>
            <person name="Senalik D."/>
            <person name="Zeng P."/>
            <person name="Satapoomin P."/>
            <person name="Huang J."/>
            <person name="Bowman M."/>
            <person name="Iovene M."/>
            <person name="Sanseverino W."/>
            <person name="Cavagnaro P."/>
            <person name="Yildiz M."/>
            <person name="Macko-Podgorni A."/>
            <person name="Moranska E."/>
            <person name="Grzebelus E."/>
            <person name="Grzebelus D."/>
            <person name="Ashrafi H."/>
            <person name="Zheng Z."/>
            <person name="Cheng S."/>
            <person name="Spooner D."/>
            <person name="Van Deynze A."/>
            <person name="Simon P."/>
        </authorList>
    </citation>
    <scope>NUCLEOTIDE SEQUENCE</scope>
    <source>
        <tissue evidence="1">Leaf</tissue>
    </source>
</reference>
<proteinExistence type="predicted"/>
<dbReference type="AlphaFoldDB" id="A0AAF0W2U4"/>
<sequence length="246" mass="28988">MTYLGHQINSSPRRRVFWGPLVKRVRLKLSLWKEQMLNKSGRTVLIKSTINSLPLYWMNLAKIPRGVIREIDLVRRRFFWKENASGTSQIKKMHSINWRVICQPKELGGLALHSIHDRNVLLLSKWLWKLKKDRTSLYSRVLVGKYGEELIDSIYSGTFNGRLNSLSDFIRDLAKIPGEFRDGTWDHANFKWQVQNGNTIRFWTDWWIGSESLSAKFPELFGISKFRYISVKEMSAKWNQADFDSY</sequence>
<evidence type="ECO:0000313" key="2">
    <source>
        <dbReference type="Proteomes" id="UP000077755"/>
    </source>
</evidence>
<evidence type="ECO:0008006" key="3">
    <source>
        <dbReference type="Google" id="ProtNLM"/>
    </source>
</evidence>
<gene>
    <name evidence="1" type="ORF">DCAR_0101191</name>
</gene>
<accession>A0AAF0W2U4</accession>
<protein>
    <recommendedName>
        <fullName evidence="3">Reverse transcriptase zinc-binding domain-containing protein</fullName>
    </recommendedName>
</protein>
<dbReference type="Proteomes" id="UP000077755">
    <property type="component" value="Chromosome 1"/>
</dbReference>
<keyword evidence="2" id="KW-1185">Reference proteome</keyword>
<dbReference type="PANTHER" id="PTHR33116:SF78">
    <property type="entry name" value="OS12G0587133 PROTEIN"/>
    <property type="match status" value="1"/>
</dbReference>
<dbReference type="KEGG" id="dcr:108218536"/>
<evidence type="ECO:0000313" key="1">
    <source>
        <dbReference type="EMBL" id="WOG82032.1"/>
    </source>
</evidence>
<reference evidence="1" key="2">
    <citation type="submission" date="2022-03" db="EMBL/GenBank/DDBJ databases">
        <title>Draft title - Genomic analysis of global carrot germplasm unveils the trajectory of domestication and the origin of high carotenoid orange carrot.</title>
        <authorList>
            <person name="Iorizzo M."/>
            <person name="Ellison S."/>
            <person name="Senalik D."/>
            <person name="Macko-Podgorni A."/>
            <person name="Grzebelus D."/>
            <person name="Bostan H."/>
            <person name="Rolling W."/>
            <person name="Curaba J."/>
            <person name="Simon P."/>
        </authorList>
    </citation>
    <scope>NUCLEOTIDE SEQUENCE</scope>
    <source>
        <tissue evidence="1">Leaf</tissue>
    </source>
</reference>
<dbReference type="PANTHER" id="PTHR33116">
    <property type="entry name" value="REVERSE TRANSCRIPTASE ZINC-BINDING DOMAIN-CONTAINING PROTEIN-RELATED-RELATED"/>
    <property type="match status" value="1"/>
</dbReference>